<sequence>MVQRKVPNKLGIQAADHVKSEKKWLGNLKPNSNQHQDGKSRGPDMKKKMKKSRSIKLTDVESLQSSPLRKTITQPGKPPPLNAPATPQKQQSVSKTTGGSPNYMKSTSSSEARKERSQVSPQTSQAGSHTKNMSRRSSNGSRVSSASGGKPVRTFTRTSSLKRLTKTPSFKPVRATVKNRSRVALCADIDVQRATCSSTLKYSKFPAYLMLNPGGTEAEGTSAMKVCPYTYCSLNGHHKSPSPPLKCFLKARRRSLKIQKNMNLEVLPPRRAKLHDDEYAILDVKTEHDEVDFSSSAISPLIQEVGTDFFIEVYVKNKEDEKESTNICSPEDREVTTDFAGELQDQIVSSVGCDDNNAVEEDFDKEAAKSLYFEIDFDMNPEKSGDIVSIEMDIANDFPEESKVEDASNNYSEGAIIGFQIENDFKQECDAGNEDDESNSEITEMEWEEGQYSVLELVTDANNVVHIYDETASNVQPASEVKHPYFHEDPVIISADCVSNSSEDLQAEEILEDLFEEERASFDLQSNYSVSESDGIYQNWEILEFGRVCDGMVQEVSPIDEASKETITMEEEEVETDLIGTMVNSPQEPIMEPTIDTAEVQKNGVVETEDEVLDSSCVTKVTTEGSSEHQESGTKSQEEVPGIEDKENTAGANSFVETENSNTSHCSLEADQDKVGEENNQNHEMVECSQLDDIAEECILNQDRVGGSLEPKSDVQCKISGPDITVPLEEDQGEAQTKTSSSMQSNEQSESGMKASVVDNSTGEVDKLMEESTNLTMAEIEIMANTVTSAKSGSTFRYARSNRSQTQPDTCSNKKWTIRCKGHIEETEEKKLFNPREPNFLPEVPEPEGEKVDLRHQMMDDRRNAEEYLLDYALQQAVTKLAPARKKKVALLVEAFETVVPVAKWKTPTRHAPAGFAHTRSIQACS</sequence>
<dbReference type="SMART" id="SM01054">
    <property type="entry name" value="CaM_binding"/>
    <property type="match status" value="1"/>
</dbReference>
<feature type="compositionally biased region" description="Polar residues" evidence="1">
    <location>
        <begin position="61"/>
        <end position="74"/>
    </location>
</feature>
<feature type="domain" description="Calmodulin-binding" evidence="2">
    <location>
        <begin position="787"/>
        <end position="901"/>
    </location>
</feature>
<protein>
    <recommendedName>
        <fullName evidence="2">Calmodulin-binding domain-containing protein</fullName>
    </recommendedName>
</protein>
<dbReference type="EMBL" id="JAAARO010000021">
    <property type="protein sequence ID" value="KAF5729303.1"/>
    <property type="molecule type" value="Genomic_DNA"/>
</dbReference>
<comment type="caution">
    <text evidence="3">The sequence shown here is derived from an EMBL/GenBank/DDBJ whole genome shotgun (WGS) entry which is preliminary data.</text>
</comment>
<feature type="region of interest" description="Disordered" evidence="1">
    <location>
        <begin position="609"/>
        <end position="645"/>
    </location>
</feature>
<evidence type="ECO:0000259" key="2">
    <source>
        <dbReference type="SMART" id="SM01054"/>
    </source>
</evidence>
<evidence type="ECO:0000313" key="3">
    <source>
        <dbReference type="EMBL" id="KAF5729303.1"/>
    </source>
</evidence>
<feature type="compositionally biased region" description="Polar residues" evidence="1">
    <location>
        <begin position="118"/>
        <end position="131"/>
    </location>
</feature>
<name>A0A7J7C592_TRIWF</name>
<dbReference type="GO" id="GO:0005516">
    <property type="term" value="F:calmodulin binding"/>
    <property type="evidence" value="ECO:0007669"/>
    <property type="project" value="InterPro"/>
</dbReference>
<evidence type="ECO:0000256" key="1">
    <source>
        <dbReference type="SAM" id="MobiDB-lite"/>
    </source>
</evidence>
<keyword evidence="4" id="KW-1185">Reference proteome</keyword>
<dbReference type="PANTHER" id="PTHR33923">
    <property type="entry name" value="CALMODULIN-BINDING PROTEIN-RELATED"/>
    <property type="match status" value="1"/>
</dbReference>
<feature type="compositionally biased region" description="Polar residues" evidence="1">
    <location>
        <begin position="616"/>
        <end position="625"/>
    </location>
</feature>
<accession>A0A7J7C592</accession>
<feature type="compositionally biased region" description="Low complexity" evidence="1">
    <location>
        <begin position="740"/>
        <end position="751"/>
    </location>
</feature>
<dbReference type="FunCoup" id="A0A7J7C592">
    <property type="interactions" value="361"/>
</dbReference>
<dbReference type="InterPro" id="IPR044681">
    <property type="entry name" value="PICBP-like"/>
</dbReference>
<dbReference type="Pfam" id="PF07839">
    <property type="entry name" value="CaM_binding"/>
    <property type="match status" value="1"/>
</dbReference>
<dbReference type="PANTHER" id="PTHR33923:SF2">
    <property type="entry name" value="CALMODULIN-BINDING PROTEIN-RELATED"/>
    <property type="match status" value="1"/>
</dbReference>
<dbReference type="AlphaFoldDB" id="A0A7J7C592"/>
<reference evidence="3 4" key="1">
    <citation type="journal article" date="2020" name="Nat. Commun.">
        <title>Genome of Tripterygium wilfordii and identification of cytochrome P450 involved in triptolide biosynthesis.</title>
        <authorList>
            <person name="Tu L."/>
            <person name="Su P."/>
            <person name="Zhang Z."/>
            <person name="Gao L."/>
            <person name="Wang J."/>
            <person name="Hu T."/>
            <person name="Zhou J."/>
            <person name="Zhang Y."/>
            <person name="Zhao Y."/>
            <person name="Liu Y."/>
            <person name="Song Y."/>
            <person name="Tong Y."/>
            <person name="Lu Y."/>
            <person name="Yang J."/>
            <person name="Xu C."/>
            <person name="Jia M."/>
            <person name="Peters R.J."/>
            <person name="Huang L."/>
            <person name="Gao W."/>
        </authorList>
    </citation>
    <scope>NUCLEOTIDE SEQUENCE [LARGE SCALE GENOMIC DNA]</scope>
    <source>
        <strain evidence="4">cv. XIE 37</strain>
        <tissue evidence="3">Leaf</tissue>
    </source>
</reference>
<feature type="compositionally biased region" description="Polar residues" evidence="1">
    <location>
        <begin position="85"/>
        <end position="110"/>
    </location>
</feature>
<gene>
    <name evidence="3" type="ORF">HS088_TW21G01466</name>
</gene>
<feature type="compositionally biased region" description="Basic and acidic residues" evidence="1">
    <location>
        <begin position="36"/>
        <end position="46"/>
    </location>
</feature>
<feature type="region of interest" description="Disordered" evidence="1">
    <location>
        <begin position="723"/>
        <end position="759"/>
    </location>
</feature>
<dbReference type="OrthoDB" id="1304871at2759"/>
<dbReference type="InParanoid" id="A0A7J7C592"/>
<feature type="region of interest" description="Disordered" evidence="1">
    <location>
        <begin position="1"/>
        <end position="167"/>
    </location>
</feature>
<dbReference type="InterPro" id="IPR012417">
    <property type="entry name" value="CaM-bd_dom_pln"/>
</dbReference>
<feature type="compositionally biased region" description="Polar residues" evidence="1">
    <location>
        <begin position="155"/>
        <end position="167"/>
    </location>
</feature>
<feature type="compositionally biased region" description="Basic and acidic residues" evidence="1">
    <location>
        <begin position="626"/>
        <end position="645"/>
    </location>
</feature>
<organism evidence="3 4">
    <name type="scientific">Tripterygium wilfordii</name>
    <name type="common">Thunder God vine</name>
    <dbReference type="NCBI Taxonomy" id="458696"/>
    <lineage>
        <taxon>Eukaryota</taxon>
        <taxon>Viridiplantae</taxon>
        <taxon>Streptophyta</taxon>
        <taxon>Embryophyta</taxon>
        <taxon>Tracheophyta</taxon>
        <taxon>Spermatophyta</taxon>
        <taxon>Magnoliopsida</taxon>
        <taxon>eudicotyledons</taxon>
        <taxon>Gunneridae</taxon>
        <taxon>Pentapetalae</taxon>
        <taxon>rosids</taxon>
        <taxon>fabids</taxon>
        <taxon>Celastrales</taxon>
        <taxon>Celastraceae</taxon>
        <taxon>Tripterygium</taxon>
    </lineage>
</organism>
<proteinExistence type="predicted"/>
<feature type="compositionally biased region" description="Low complexity" evidence="1">
    <location>
        <begin position="135"/>
        <end position="149"/>
    </location>
</feature>
<dbReference type="Proteomes" id="UP000593562">
    <property type="component" value="Unassembled WGS sequence"/>
</dbReference>
<evidence type="ECO:0000313" key="4">
    <source>
        <dbReference type="Proteomes" id="UP000593562"/>
    </source>
</evidence>